<sequence>MSTKTDEQRVRRMAKRQGISLAKSRDDSSFMLHDDVNGGSWAAQDGGSYGLTLAQCEAWLLQRDPSTGRQTRDWTRIVREAGRIVEGYDTSVTLRQLFYRLVSRELISNTENDYNYLSAKTAEARRQGLFPALVDQTSNIVVPQTFSSPDDARSYLSKSYCRDRTAGQEVSLYLGTEKAGFKAQLWESFGDFGIPILPLGGYASQTYVDGIAEHADRQRRPAVLIYAGDFDGSGEDIYRDFVQRTDCWTEHRQIALTPEQIEEYQLPVLPGKETDTRSKDHALRHGFDSAVQVEMDALDPTVLRGLYQGAIDDFWDDDAYDAAVAAEDADRAVLGGLVDRQAG</sequence>
<name>A0ABY4QHC1_9MYCO</name>
<dbReference type="EMBL" id="CP097320">
    <property type="protein sequence ID" value="UQX09607.1"/>
    <property type="molecule type" value="Genomic_DNA"/>
</dbReference>
<evidence type="ECO:0000313" key="2">
    <source>
        <dbReference type="Proteomes" id="UP001056610"/>
    </source>
</evidence>
<evidence type="ECO:0000313" key="1">
    <source>
        <dbReference type="EMBL" id="UQX09607.1"/>
    </source>
</evidence>
<dbReference type="Proteomes" id="UP001056610">
    <property type="component" value="Chromosome"/>
</dbReference>
<reference evidence="1" key="1">
    <citation type="submission" date="2022-05" db="EMBL/GenBank/DDBJ databases">
        <title>A methanotrophic Mycobacterium dominates a cave microbial ecosystem.</title>
        <authorList>
            <person name="Van Spanning R.J.M."/>
            <person name="Guan Q."/>
            <person name="Melkonian C."/>
            <person name="Gallant J."/>
            <person name="Polerecky L."/>
            <person name="Flot J.-F."/>
            <person name="Brandt B.W."/>
            <person name="Braster M."/>
            <person name="Iturbe Espinoza P."/>
            <person name="Aerts J."/>
            <person name="Meima-Franke M."/>
            <person name="Piersma S.R."/>
            <person name="Bunduc C."/>
            <person name="Ummels R."/>
            <person name="Pain A."/>
            <person name="Fleming E.J."/>
            <person name="van der Wel N."/>
            <person name="Gherman V.D."/>
            <person name="Sarbu S.M."/>
            <person name="Bodelier P.L.E."/>
            <person name="Bitter W."/>
        </authorList>
    </citation>
    <scope>NUCLEOTIDE SEQUENCE</scope>
    <source>
        <strain evidence="1">Sulfur Cave</strain>
    </source>
</reference>
<evidence type="ECO:0008006" key="3">
    <source>
        <dbReference type="Google" id="ProtNLM"/>
    </source>
</evidence>
<proteinExistence type="predicted"/>
<dbReference type="RefSeq" id="WP_219067114.1">
    <property type="nucleotide sequence ID" value="NZ_CAJUXY010000015.1"/>
</dbReference>
<protein>
    <recommendedName>
        <fullName evidence="3">Wadjet protein JetD C-terminal domain-containing protein</fullName>
    </recommendedName>
</protein>
<accession>A0ABY4QHC1</accession>
<keyword evidence="2" id="KW-1185">Reference proteome</keyword>
<gene>
    <name evidence="1" type="ORF">M5I08_14700</name>
</gene>
<organism evidence="1 2">
    <name type="scientific">Candidatus Mycobacterium methanotrophicum</name>
    <dbReference type="NCBI Taxonomy" id="2943498"/>
    <lineage>
        <taxon>Bacteria</taxon>
        <taxon>Bacillati</taxon>
        <taxon>Actinomycetota</taxon>
        <taxon>Actinomycetes</taxon>
        <taxon>Mycobacteriales</taxon>
        <taxon>Mycobacteriaceae</taxon>
        <taxon>Mycobacterium</taxon>
    </lineage>
</organism>